<evidence type="ECO:0000256" key="2">
    <source>
        <dbReference type="ARBA" id="ARBA00023125"/>
    </source>
</evidence>
<dbReference type="InterPro" id="IPR011006">
    <property type="entry name" value="CheY-like_superfamily"/>
</dbReference>
<dbReference type="GO" id="GO:0003700">
    <property type="term" value="F:DNA-binding transcription factor activity"/>
    <property type="evidence" value="ECO:0007669"/>
    <property type="project" value="InterPro"/>
</dbReference>
<evidence type="ECO:0000313" key="7">
    <source>
        <dbReference type="EMBL" id="QGQ99865.1"/>
    </source>
</evidence>
<dbReference type="PANTHER" id="PTHR43280:SF28">
    <property type="entry name" value="HTH-TYPE TRANSCRIPTIONAL ACTIVATOR RHAS"/>
    <property type="match status" value="1"/>
</dbReference>
<keyword evidence="1" id="KW-0805">Transcription regulation</keyword>
<dbReference type="InterPro" id="IPR009057">
    <property type="entry name" value="Homeodomain-like_sf"/>
</dbReference>
<reference evidence="8" key="1">
    <citation type="submission" date="2018-11" db="EMBL/GenBank/DDBJ databases">
        <title>Complete genome sequence of Paenibacillus sp. ML311-T8.</title>
        <authorList>
            <person name="Nam Y.-D."/>
            <person name="Kang J."/>
            <person name="Chung W.-H."/>
            <person name="Park Y.S."/>
        </authorList>
    </citation>
    <scope>NUCLEOTIDE SEQUENCE [LARGE SCALE GENOMIC DNA]</scope>
    <source>
        <strain evidence="8">ML311-T8</strain>
    </source>
</reference>
<dbReference type="PROSITE" id="PS50110">
    <property type="entry name" value="RESPONSE_REGULATORY"/>
    <property type="match status" value="1"/>
</dbReference>
<evidence type="ECO:0000259" key="6">
    <source>
        <dbReference type="PROSITE" id="PS50110"/>
    </source>
</evidence>
<dbReference type="SMART" id="SM00342">
    <property type="entry name" value="HTH_ARAC"/>
    <property type="match status" value="1"/>
</dbReference>
<dbReference type="EMBL" id="CP034235">
    <property type="protein sequence ID" value="QGQ99865.1"/>
    <property type="molecule type" value="Genomic_DNA"/>
</dbReference>
<dbReference type="GO" id="GO:0000160">
    <property type="term" value="P:phosphorelay signal transduction system"/>
    <property type="evidence" value="ECO:0007669"/>
    <property type="project" value="InterPro"/>
</dbReference>
<dbReference type="PROSITE" id="PS00041">
    <property type="entry name" value="HTH_ARAC_FAMILY_1"/>
    <property type="match status" value="1"/>
</dbReference>
<dbReference type="SUPFAM" id="SSF52172">
    <property type="entry name" value="CheY-like"/>
    <property type="match status" value="1"/>
</dbReference>
<dbReference type="AlphaFoldDB" id="A0A6B8RW31"/>
<dbReference type="GO" id="GO:0043565">
    <property type="term" value="F:sequence-specific DNA binding"/>
    <property type="evidence" value="ECO:0007669"/>
    <property type="project" value="InterPro"/>
</dbReference>
<accession>A0A6B8RW31</accession>
<dbReference type="SUPFAM" id="SSF46689">
    <property type="entry name" value="Homeodomain-like"/>
    <property type="match status" value="2"/>
</dbReference>
<evidence type="ECO:0000256" key="4">
    <source>
        <dbReference type="PROSITE-ProRule" id="PRU00169"/>
    </source>
</evidence>
<dbReference type="Proteomes" id="UP000426246">
    <property type="component" value="Chromosome"/>
</dbReference>
<evidence type="ECO:0000259" key="5">
    <source>
        <dbReference type="PROSITE" id="PS01124"/>
    </source>
</evidence>
<gene>
    <name evidence="7" type="ORF">EHS13_35870</name>
</gene>
<keyword evidence="2" id="KW-0238">DNA-binding</keyword>
<dbReference type="PROSITE" id="PS01124">
    <property type="entry name" value="HTH_ARAC_FAMILY_2"/>
    <property type="match status" value="1"/>
</dbReference>
<dbReference type="OrthoDB" id="159632at2"/>
<feature type="modified residue" description="4-aspartylphosphate" evidence="4">
    <location>
        <position position="55"/>
    </location>
</feature>
<dbReference type="CDD" id="cd17536">
    <property type="entry name" value="REC_YesN-like"/>
    <property type="match status" value="1"/>
</dbReference>
<evidence type="ECO:0000256" key="1">
    <source>
        <dbReference type="ARBA" id="ARBA00023015"/>
    </source>
</evidence>
<dbReference type="InterPro" id="IPR020449">
    <property type="entry name" value="Tscrpt_reg_AraC-type_HTH"/>
</dbReference>
<feature type="domain" description="Response regulatory" evidence="6">
    <location>
        <begin position="3"/>
        <end position="120"/>
    </location>
</feature>
<keyword evidence="4" id="KW-0597">Phosphoprotein</keyword>
<name>A0A6B8RW31_9BACL</name>
<sequence length="533" mass="61576">MYKVMVVDDEQWGRKSIRKLIDELSTIVEVVAEAKHGEEALQLIQISKPDIVVTDMNMPVMDGKVFLEKLYAMHKEIKVIVISGYSEFEYLKAALTYEVCDYVLKPVSITDLNNAITKAIGAVEKDGDLRQQKRHASTSLKLKQEVFLQHVSHGRIVNHTDMANQATEFKIAQAFNQYRLAIVSFRQFKEVAETKYHGNADLFMFSLENVLTEIIEKEAFIVYTADDRMKLCIIMPVADDFNNINRILNEFQQAVYRMLKVDVVVGISRIYEKIDTLPLAFEQALKYLWLNKFHGTGLSISMADTDATAPYAETLTSFDLKAMKQAIVNKNEKETKGIVEQFVNRTIRNKELLIQDVHYGYMKLTETIAGALQEVSVLNQTIFDYHALYYMMERDSFTHYIDKINAMISEAFIHFAGQDSSFPVQEITDYLQKHYFEEISLVDVSTRFHIEPSYFSKLFKAVTNENFIEYLTRLRMEKACELLSSTEQKINEIAELTGYENQRYFSQVFKKFTGLTPSEYREAQEGNKSITKK</sequence>
<evidence type="ECO:0000313" key="8">
    <source>
        <dbReference type="Proteomes" id="UP000426246"/>
    </source>
</evidence>
<organism evidence="7 8">
    <name type="scientific">Paenibacillus psychroresistens</name>
    <dbReference type="NCBI Taxonomy" id="1778678"/>
    <lineage>
        <taxon>Bacteria</taxon>
        <taxon>Bacillati</taxon>
        <taxon>Bacillota</taxon>
        <taxon>Bacilli</taxon>
        <taxon>Bacillales</taxon>
        <taxon>Paenibacillaceae</taxon>
        <taxon>Paenibacillus</taxon>
    </lineage>
</organism>
<dbReference type="Gene3D" id="3.40.50.2300">
    <property type="match status" value="1"/>
</dbReference>
<dbReference type="SMART" id="SM00448">
    <property type="entry name" value="REC"/>
    <property type="match status" value="1"/>
</dbReference>
<dbReference type="InterPro" id="IPR001789">
    <property type="entry name" value="Sig_transdc_resp-reg_receiver"/>
</dbReference>
<dbReference type="Pfam" id="PF00072">
    <property type="entry name" value="Response_reg"/>
    <property type="match status" value="1"/>
</dbReference>
<dbReference type="KEGG" id="ppsc:EHS13_35870"/>
<keyword evidence="8" id="KW-1185">Reference proteome</keyword>
<dbReference type="InterPro" id="IPR018060">
    <property type="entry name" value="HTH_AraC"/>
</dbReference>
<proteinExistence type="predicted"/>
<dbReference type="RefSeq" id="WP_155705133.1">
    <property type="nucleotide sequence ID" value="NZ_CP034235.1"/>
</dbReference>
<dbReference type="PRINTS" id="PR00032">
    <property type="entry name" value="HTHARAC"/>
</dbReference>
<protein>
    <submittedName>
        <fullName evidence="7">Response regulator</fullName>
    </submittedName>
</protein>
<dbReference type="Pfam" id="PF12833">
    <property type="entry name" value="HTH_18"/>
    <property type="match status" value="1"/>
</dbReference>
<evidence type="ECO:0000256" key="3">
    <source>
        <dbReference type="ARBA" id="ARBA00023163"/>
    </source>
</evidence>
<dbReference type="PANTHER" id="PTHR43280">
    <property type="entry name" value="ARAC-FAMILY TRANSCRIPTIONAL REGULATOR"/>
    <property type="match status" value="1"/>
</dbReference>
<dbReference type="Gene3D" id="1.10.10.60">
    <property type="entry name" value="Homeodomain-like"/>
    <property type="match status" value="2"/>
</dbReference>
<keyword evidence="3" id="KW-0804">Transcription</keyword>
<dbReference type="InterPro" id="IPR018062">
    <property type="entry name" value="HTH_AraC-typ_CS"/>
</dbReference>
<feature type="domain" description="HTH araC/xylS-type" evidence="5">
    <location>
        <begin position="425"/>
        <end position="523"/>
    </location>
</feature>